<dbReference type="Proteomes" id="UP000424966">
    <property type="component" value="Chromosome"/>
</dbReference>
<keyword evidence="6" id="KW-1185">Reference proteome</keyword>
<dbReference type="InterPro" id="IPR043129">
    <property type="entry name" value="ATPase_NBD"/>
</dbReference>
<feature type="domain" description="Plasmid segregation protein ParM C-terminal" evidence="2">
    <location>
        <begin position="163"/>
        <end position="257"/>
    </location>
</feature>
<evidence type="ECO:0000313" key="6">
    <source>
        <dbReference type="Proteomes" id="UP000424966"/>
    </source>
</evidence>
<organism evidence="3 5">
    <name type="scientific">Yersinia intermedia</name>
    <dbReference type="NCBI Taxonomy" id="631"/>
    <lineage>
        <taxon>Bacteria</taxon>
        <taxon>Pseudomonadati</taxon>
        <taxon>Pseudomonadota</taxon>
        <taxon>Gammaproteobacteria</taxon>
        <taxon>Enterobacterales</taxon>
        <taxon>Yersiniaceae</taxon>
        <taxon>Yersinia</taxon>
    </lineage>
</organism>
<evidence type="ECO:0000313" key="4">
    <source>
        <dbReference type="EMBL" id="QGR70048.1"/>
    </source>
</evidence>
<dbReference type="GeneID" id="58045888"/>
<dbReference type="Pfam" id="PF06406">
    <property type="entry name" value="StbA_N"/>
    <property type="match status" value="1"/>
</dbReference>
<dbReference type="InterPro" id="IPR048345">
    <property type="entry name" value="ParM_C"/>
</dbReference>
<dbReference type="Gene3D" id="3.30.420.40">
    <property type="match status" value="2"/>
</dbReference>
<dbReference type="RefSeq" id="WP_072077727.1">
    <property type="nucleotide sequence ID" value="NZ_CBCPKE010000012.1"/>
</dbReference>
<sequence>MLNVSCDDGSTYVKLAWLEQGEIKTHLSGNSFKDGWSPAILGTRKVFNYTVDGKKYSHDLGSTAAIGTTHVSYQYSTTNLLAIHHALLTSGLPPQEIALTVTLPVTEFFDADNQPNEANIEAKKNNVLRDISLNKGETFKIIDVKVMPESLPAALASIIADEVNPLERSLIVDLGGTTLDCGIIQGAFESITEVKGNAEIGTSRINRAVMNALMNASTPSSYYVTGEIIRNHLDEDYLRTLINDVDQISNIQSVIQMGVASENGK</sequence>
<evidence type="ECO:0000313" key="5">
    <source>
        <dbReference type="Proteomes" id="UP000196440"/>
    </source>
</evidence>
<dbReference type="InterPro" id="IPR009440">
    <property type="entry name" value="ParM/StbA_N"/>
</dbReference>
<protein>
    <submittedName>
        <fullName evidence="3">Plasmid stabilization protein</fullName>
    </submittedName>
</protein>
<reference evidence="4 6" key="2">
    <citation type="submission" date="2019-11" db="EMBL/GenBank/DDBJ databases">
        <title>FDA dAtabase for Regulatory Grade micrObial Sequences (FDA-ARGOS): Supporting development and validation of Infectious Disease Dx tests.</title>
        <authorList>
            <person name="Patel R."/>
            <person name="Rucinski S."/>
            <person name="Tallon L."/>
            <person name="Sadzewicz L."/>
            <person name="Vavikolanu K."/>
            <person name="Mehta A."/>
            <person name="Aluvathingal J."/>
            <person name="Nadendla S."/>
            <person name="Nandy P."/>
            <person name="Geyer C."/>
            <person name="Yan Y."/>
            <person name="Sichtig H."/>
        </authorList>
    </citation>
    <scope>NUCLEOTIDE SEQUENCE [LARGE SCALE GENOMIC DNA]</scope>
    <source>
        <strain evidence="4 6">FDAARGOS_729</strain>
    </source>
</reference>
<dbReference type="EMBL" id="NHOI01000027">
    <property type="protein sequence ID" value="OVZ84303.1"/>
    <property type="molecule type" value="Genomic_DNA"/>
</dbReference>
<evidence type="ECO:0000259" key="2">
    <source>
        <dbReference type="Pfam" id="PF21523"/>
    </source>
</evidence>
<evidence type="ECO:0000313" key="3">
    <source>
        <dbReference type="EMBL" id="OVZ84303.1"/>
    </source>
</evidence>
<feature type="domain" description="Plasmid segregation protein ParM/StbA N-terminal" evidence="1">
    <location>
        <begin position="2"/>
        <end position="156"/>
    </location>
</feature>
<proteinExistence type="predicted"/>
<accession>A0A208ZV84</accession>
<dbReference type="Proteomes" id="UP000196440">
    <property type="component" value="Unassembled WGS sequence"/>
</dbReference>
<name>A0A208ZV84_YERIN</name>
<dbReference type="InterPro" id="IPR056367">
    <property type="entry name" value="ASKHA_NBD_ParM_R1-like"/>
</dbReference>
<gene>
    <name evidence="3" type="ORF">CBW57_17265</name>
    <name evidence="4" type="ORF">FOC37_06460</name>
</gene>
<dbReference type="SUPFAM" id="SSF53067">
    <property type="entry name" value="Actin-like ATPase domain"/>
    <property type="match status" value="2"/>
</dbReference>
<dbReference type="AlphaFoldDB" id="A0A208ZV84"/>
<dbReference type="Pfam" id="PF21523">
    <property type="entry name" value="ParM_N"/>
    <property type="match status" value="1"/>
</dbReference>
<dbReference type="CDD" id="cd24022">
    <property type="entry name" value="ASKHA_NBD_ParM_R1-like"/>
    <property type="match status" value="1"/>
</dbReference>
<dbReference type="EMBL" id="CP046294">
    <property type="protein sequence ID" value="QGR70048.1"/>
    <property type="molecule type" value="Genomic_DNA"/>
</dbReference>
<reference evidence="3 5" key="1">
    <citation type="submission" date="2017-05" db="EMBL/GenBank/DDBJ databases">
        <title>Whole genome sequencing of Yersinia kristensenii.</title>
        <authorList>
            <person name="Campioni F."/>
        </authorList>
    </citation>
    <scope>NUCLEOTIDE SEQUENCE [LARGE SCALE GENOMIC DNA]</scope>
    <source>
        <strain evidence="3 5">CFSAN060536</strain>
    </source>
</reference>
<evidence type="ECO:0000259" key="1">
    <source>
        <dbReference type="Pfam" id="PF06406"/>
    </source>
</evidence>